<dbReference type="PANTHER" id="PTHR46025">
    <property type="entry name" value="XYLOSYLTRANSFERASE OXT"/>
    <property type="match status" value="1"/>
</dbReference>
<proteinExistence type="inferred from homology"/>
<keyword evidence="12" id="KW-0735">Signal-anchor</keyword>
<evidence type="ECO:0000256" key="13">
    <source>
        <dbReference type="ARBA" id="ARBA00022989"/>
    </source>
</evidence>
<dbReference type="UniPathway" id="UPA00755"/>
<name>A0A5B7GQM3_PORTR</name>
<dbReference type="Pfam" id="PF01822">
    <property type="entry name" value="WSC"/>
    <property type="match status" value="1"/>
</dbReference>
<evidence type="ECO:0000256" key="8">
    <source>
        <dbReference type="ARBA" id="ARBA00022679"/>
    </source>
</evidence>
<dbReference type="InterPro" id="IPR043538">
    <property type="entry name" value="XYLT"/>
</dbReference>
<keyword evidence="9" id="KW-0812">Transmembrane</keyword>
<sequence length="252" mass="29513">MGCFMDSRENRLLRGHAGQLKRNTPNLCCDVCYQRGYMYAGVEYGCVSRVHYSTCRKTCMSYRQDYLFREVLKLEEQFSNIRVSQYRLSTIWGGASLLRILLHCMVQITKIKEWKWDFIINLSESDYPIKKNEELVAFLTSNKDRNFLKSHGHDTNKFLQKQGLDRTFLECENHMWRIGERRLPLGHMKITLMELTSSTGIRVDGGSDWLCLNRAFVEYVVTSPSPLVQGLKKVYSYTLLPAEVRQKLPIDW</sequence>
<evidence type="ECO:0000256" key="9">
    <source>
        <dbReference type="ARBA" id="ARBA00022692"/>
    </source>
</evidence>
<evidence type="ECO:0000256" key="12">
    <source>
        <dbReference type="ARBA" id="ARBA00022968"/>
    </source>
</evidence>
<comment type="pathway">
    <text evidence="4">Glycan metabolism; heparan sulfate biosynthesis.</text>
</comment>
<evidence type="ECO:0000256" key="2">
    <source>
        <dbReference type="ARBA" id="ARBA00004648"/>
    </source>
</evidence>
<comment type="similarity">
    <text evidence="5">Belongs to the glycosyltransferase 14 family. XylT subfamily.</text>
</comment>
<dbReference type="GO" id="GO:0046872">
    <property type="term" value="F:metal ion binding"/>
    <property type="evidence" value="ECO:0007669"/>
    <property type="project" value="UniProtKB-KW"/>
</dbReference>
<evidence type="ECO:0000256" key="6">
    <source>
        <dbReference type="ARBA" id="ARBA00011972"/>
    </source>
</evidence>
<evidence type="ECO:0000259" key="20">
    <source>
        <dbReference type="Pfam" id="PF01822"/>
    </source>
</evidence>
<comment type="caution">
    <text evidence="21">The sequence shown here is derived from an EMBL/GenBank/DDBJ whole genome shotgun (WGS) entry which is preliminary data.</text>
</comment>
<evidence type="ECO:0000256" key="1">
    <source>
        <dbReference type="ARBA" id="ARBA00004323"/>
    </source>
</evidence>
<keyword evidence="14" id="KW-0333">Golgi apparatus</keyword>
<evidence type="ECO:0000256" key="17">
    <source>
        <dbReference type="ARBA" id="ARBA00023180"/>
    </source>
</evidence>
<keyword evidence="22" id="KW-1185">Reference proteome</keyword>
<dbReference type="InterPro" id="IPR003406">
    <property type="entry name" value="Glyco_trans_14"/>
</dbReference>
<accession>A0A5B7GQM3</accession>
<dbReference type="Proteomes" id="UP000324222">
    <property type="component" value="Unassembled WGS sequence"/>
</dbReference>
<evidence type="ECO:0000313" key="22">
    <source>
        <dbReference type="Proteomes" id="UP000324222"/>
    </source>
</evidence>
<dbReference type="UniPathway" id="UPA00756"/>
<dbReference type="GO" id="GO:0050650">
    <property type="term" value="P:chondroitin sulfate proteoglycan biosynthetic process"/>
    <property type="evidence" value="ECO:0007669"/>
    <property type="project" value="TreeGrafter"/>
</dbReference>
<evidence type="ECO:0000256" key="11">
    <source>
        <dbReference type="ARBA" id="ARBA00022824"/>
    </source>
</evidence>
<keyword evidence="8 21" id="KW-0808">Transferase</keyword>
<keyword evidence="15" id="KW-0472">Membrane</keyword>
<organism evidence="21 22">
    <name type="scientific">Portunus trituberculatus</name>
    <name type="common">Swimming crab</name>
    <name type="synonym">Neptunus trituberculatus</name>
    <dbReference type="NCBI Taxonomy" id="210409"/>
    <lineage>
        <taxon>Eukaryota</taxon>
        <taxon>Metazoa</taxon>
        <taxon>Ecdysozoa</taxon>
        <taxon>Arthropoda</taxon>
        <taxon>Crustacea</taxon>
        <taxon>Multicrustacea</taxon>
        <taxon>Malacostraca</taxon>
        <taxon>Eumalacostraca</taxon>
        <taxon>Eucarida</taxon>
        <taxon>Decapoda</taxon>
        <taxon>Pleocyemata</taxon>
        <taxon>Brachyura</taxon>
        <taxon>Eubrachyura</taxon>
        <taxon>Portunoidea</taxon>
        <taxon>Portunidae</taxon>
        <taxon>Portuninae</taxon>
        <taxon>Portunus</taxon>
    </lineage>
</organism>
<keyword evidence="13" id="KW-1133">Transmembrane helix</keyword>
<reference evidence="21 22" key="1">
    <citation type="submission" date="2019-05" db="EMBL/GenBank/DDBJ databases">
        <title>Another draft genome of Portunus trituberculatus and its Hox gene families provides insights of decapod evolution.</title>
        <authorList>
            <person name="Jeong J.-H."/>
            <person name="Song I."/>
            <person name="Kim S."/>
            <person name="Choi T."/>
            <person name="Kim D."/>
            <person name="Ryu S."/>
            <person name="Kim W."/>
        </authorList>
    </citation>
    <scope>NUCLEOTIDE SEQUENCE [LARGE SCALE GENOMIC DNA]</scope>
    <source>
        <tissue evidence="21">Muscle</tissue>
    </source>
</reference>
<dbReference type="EMBL" id="VSRR010016089">
    <property type="protein sequence ID" value="MPC58904.1"/>
    <property type="molecule type" value="Genomic_DNA"/>
</dbReference>
<comment type="subcellular location">
    <subcellularLocation>
        <location evidence="2">Endoplasmic reticulum membrane</location>
        <topology evidence="2">Single-pass type II membrane protein</topology>
    </subcellularLocation>
    <subcellularLocation>
        <location evidence="1">Golgi apparatus membrane</location>
        <topology evidence="1">Single-pass type II membrane protein</topology>
    </subcellularLocation>
</comment>
<dbReference type="GO" id="GO:0030158">
    <property type="term" value="F:protein xylosyltransferase activity"/>
    <property type="evidence" value="ECO:0007669"/>
    <property type="project" value="UniProtKB-EC"/>
</dbReference>
<dbReference type="AlphaFoldDB" id="A0A5B7GQM3"/>
<keyword evidence="10" id="KW-0479">Metal-binding</keyword>
<evidence type="ECO:0000256" key="7">
    <source>
        <dbReference type="ARBA" id="ARBA00022676"/>
    </source>
</evidence>
<protein>
    <recommendedName>
        <fullName evidence="6">protein xylosyltransferase</fullName>
        <ecNumber evidence="6">2.4.2.26</ecNumber>
    </recommendedName>
    <alternativeName>
        <fullName evidence="18">Peptide O-xylosyltransferase</fullName>
    </alternativeName>
</protein>
<evidence type="ECO:0000256" key="5">
    <source>
        <dbReference type="ARBA" id="ARBA00010195"/>
    </source>
</evidence>
<evidence type="ECO:0000256" key="15">
    <source>
        <dbReference type="ARBA" id="ARBA00023136"/>
    </source>
</evidence>
<evidence type="ECO:0000256" key="10">
    <source>
        <dbReference type="ARBA" id="ARBA00022723"/>
    </source>
</evidence>
<evidence type="ECO:0000256" key="3">
    <source>
        <dbReference type="ARBA" id="ARBA00004840"/>
    </source>
</evidence>
<dbReference type="PANTHER" id="PTHR46025:SF3">
    <property type="entry name" value="XYLOSYLTRANSFERASE OXT"/>
    <property type="match status" value="1"/>
</dbReference>
<gene>
    <name evidence="21" type="primary">XYLT2_1</name>
    <name evidence="21" type="ORF">E2C01_052915</name>
</gene>
<evidence type="ECO:0000256" key="16">
    <source>
        <dbReference type="ARBA" id="ARBA00023157"/>
    </source>
</evidence>
<dbReference type="GO" id="GO:0015012">
    <property type="term" value="P:heparan sulfate proteoglycan biosynthetic process"/>
    <property type="evidence" value="ECO:0007669"/>
    <property type="project" value="UniProtKB-UniPathway"/>
</dbReference>
<dbReference type="GO" id="GO:0000139">
    <property type="term" value="C:Golgi membrane"/>
    <property type="evidence" value="ECO:0007669"/>
    <property type="project" value="UniProtKB-SubCell"/>
</dbReference>
<dbReference type="GO" id="GO:0005789">
    <property type="term" value="C:endoplasmic reticulum membrane"/>
    <property type="evidence" value="ECO:0007669"/>
    <property type="project" value="UniProtKB-SubCell"/>
</dbReference>
<dbReference type="Pfam" id="PF02485">
    <property type="entry name" value="Branch"/>
    <property type="match status" value="1"/>
</dbReference>
<keyword evidence="16" id="KW-1015">Disulfide bond</keyword>
<comment type="catalytic activity">
    <reaction evidence="19">
        <text>UDP-alpha-D-xylose + L-seryl-[protein] = 3-O-(beta-D-xylosyl)-L-seryl-[protein] + UDP + H(+)</text>
        <dbReference type="Rhea" id="RHEA:50192"/>
        <dbReference type="Rhea" id="RHEA-COMP:9863"/>
        <dbReference type="Rhea" id="RHEA-COMP:12567"/>
        <dbReference type="ChEBI" id="CHEBI:15378"/>
        <dbReference type="ChEBI" id="CHEBI:29999"/>
        <dbReference type="ChEBI" id="CHEBI:57632"/>
        <dbReference type="ChEBI" id="CHEBI:58223"/>
        <dbReference type="ChEBI" id="CHEBI:132085"/>
        <dbReference type="EC" id="2.4.2.26"/>
    </reaction>
</comment>
<keyword evidence="11" id="KW-0256">Endoplasmic reticulum</keyword>
<evidence type="ECO:0000256" key="19">
    <source>
        <dbReference type="ARBA" id="ARBA00047847"/>
    </source>
</evidence>
<dbReference type="InterPro" id="IPR002889">
    <property type="entry name" value="WSC_carb-bd"/>
</dbReference>
<dbReference type="OrthoDB" id="2019572at2759"/>
<evidence type="ECO:0000313" key="21">
    <source>
        <dbReference type="EMBL" id="MPC58904.1"/>
    </source>
</evidence>
<feature type="domain" description="WSC" evidence="20">
    <location>
        <begin position="1"/>
        <end position="52"/>
    </location>
</feature>
<evidence type="ECO:0000256" key="4">
    <source>
        <dbReference type="ARBA" id="ARBA00005093"/>
    </source>
</evidence>
<comment type="pathway">
    <text evidence="3">Glycan metabolism; chondroitin sulfate biosynthesis.</text>
</comment>
<evidence type="ECO:0000256" key="18">
    <source>
        <dbReference type="ARBA" id="ARBA00042865"/>
    </source>
</evidence>
<evidence type="ECO:0000256" key="14">
    <source>
        <dbReference type="ARBA" id="ARBA00023034"/>
    </source>
</evidence>
<keyword evidence="17" id="KW-0325">Glycoprotein</keyword>
<dbReference type="EC" id="2.4.2.26" evidence="6"/>
<keyword evidence="7" id="KW-0328">Glycosyltransferase</keyword>